<evidence type="ECO:0000256" key="2">
    <source>
        <dbReference type="ARBA" id="ARBA00022527"/>
    </source>
</evidence>
<dbReference type="InterPro" id="IPR008271">
    <property type="entry name" value="Ser/Thr_kinase_AS"/>
</dbReference>
<feature type="binding site" evidence="9">
    <location>
        <position position="342"/>
    </location>
    <ligand>
        <name>ATP</name>
        <dbReference type="ChEBI" id="CHEBI:30616"/>
    </ligand>
</feature>
<dbReference type="AlphaFoldDB" id="A0A409WEM3"/>
<comment type="catalytic activity">
    <reaction evidence="8">
        <text>L-seryl-[protein] + ATP = O-phospho-L-seryl-[protein] + ADP + H(+)</text>
        <dbReference type="Rhea" id="RHEA:17989"/>
        <dbReference type="Rhea" id="RHEA-COMP:9863"/>
        <dbReference type="Rhea" id="RHEA-COMP:11604"/>
        <dbReference type="ChEBI" id="CHEBI:15378"/>
        <dbReference type="ChEBI" id="CHEBI:29999"/>
        <dbReference type="ChEBI" id="CHEBI:30616"/>
        <dbReference type="ChEBI" id="CHEBI:83421"/>
        <dbReference type="ChEBI" id="CHEBI:456216"/>
        <dbReference type="EC" id="2.7.11.1"/>
    </reaction>
</comment>
<dbReference type="Gene3D" id="1.10.510.10">
    <property type="entry name" value="Transferase(Phosphotransferase) domain 1"/>
    <property type="match status" value="1"/>
</dbReference>
<comment type="caution">
    <text evidence="12">The sequence shown here is derived from an EMBL/GenBank/DDBJ whole genome shotgun (WGS) entry which is preliminary data.</text>
</comment>
<evidence type="ECO:0000313" key="13">
    <source>
        <dbReference type="Proteomes" id="UP000284706"/>
    </source>
</evidence>
<evidence type="ECO:0000256" key="5">
    <source>
        <dbReference type="ARBA" id="ARBA00022777"/>
    </source>
</evidence>
<evidence type="ECO:0000313" key="12">
    <source>
        <dbReference type="EMBL" id="PPQ76911.1"/>
    </source>
</evidence>
<feature type="signal peptide" evidence="10">
    <location>
        <begin position="1"/>
        <end position="24"/>
    </location>
</feature>
<evidence type="ECO:0000256" key="4">
    <source>
        <dbReference type="ARBA" id="ARBA00022741"/>
    </source>
</evidence>
<feature type="domain" description="Protein kinase" evidence="11">
    <location>
        <begin position="313"/>
        <end position="600"/>
    </location>
</feature>
<dbReference type="PROSITE" id="PS00107">
    <property type="entry name" value="PROTEIN_KINASE_ATP"/>
    <property type="match status" value="1"/>
</dbReference>
<evidence type="ECO:0000256" key="8">
    <source>
        <dbReference type="ARBA" id="ARBA00048679"/>
    </source>
</evidence>
<keyword evidence="3" id="KW-0808">Transferase</keyword>
<evidence type="ECO:0000256" key="3">
    <source>
        <dbReference type="ARBA" id="ARBA00022679"/>
    </source>
</evidence>
<dbReference type="InterPro" id="IPR011009">
    <property type="entry name" value="Kinase-like_dom_sf"/>
</dbReference>
<dbReference type="EMBL" id="NHYE01005105">
    <property type="protein sequence ID" value="PPQ76911.1"/>
    <property type="molecule type" value="Genomic_DNA"/>
</dbReference>
<protein>
    <recommendedName>
        <fullName evidence="1">non-specific serine/threonine protein kinase</fullName>
        <ecNumber evidence="1">2.7.11.1</ecNumber>
    </recommendedName>
</protein>
<keyword evidence="5" id="KW-0418">Kinase</keyword>
<keyword evidence="6 9" id="KW-0067">ATP-binding</keyword>
<reference evidence="12 13" key="1">
    <citation type="journal article" date="2018" name="Evol. Lett.">
        <title>Horizontal gene cluster transfer increased hallucinogenic mushroom diversity.</title>
        <authorList>
            <person name="Reynolds H.T."/>
            <person name="Vijayakumar V."/>
            <person name="Gluck-Thaler E."/>
            <person name="Korotkin H.B."/>
            <person name="Matheny P.B."/>
            <person name="Slot J.C."/>
        </authorList>
    </citation>
    <scope>NUCLEOTIDE SEQUENCE [LARGE SCALE GENOMIC DNA]</scope>
    <source>
        <strain evidence="12 13">SRW20</strain>
    </source>
</reference>
<evidence type="ECO:0000256" key="10">
    <source>
        <dbReference type="SAM" id="SignalP"/>
    </source>
</evidence>
<dbReference type="InParanoid" id="A0A409WEM3"/>
<evidence type="ECO:0000256" key="6">
    <source>
        <dbReference type="ARBA" id="ARBA00022840"/>
    </source>
</evidence>
<sequence>MRYLYVFSLLPGLAVNLAFSLTSASSSGLNLVSSSRHVITLQHEATAAPSWRLGRNSSSSIPWPFPWVQNYDQPSSPSPGEDAYRTSAAYQVVPRQYIALKLKASKTDIPLNTHGERVLLPTPARLGNDAHLDFLKTLCFFDVFSRLTLIVLLHLFSSPLGMWTVFCYLADGWLGFQNDLDLFLSSRLGSMLSRAYAMACPVCTSLLSGLAMVIKLAEVYYRIPFTHILANLDTSILAVERYLAEQNAQDATRQRLEYFIQRQAAGRRFVTRLRGKHGSSLLFKRETCLDLDLLILPEEQTCPVRHMYDPRYFNSIKTIGSGAFGSISQVEHRITGKMMALKTLVRGGENASFIDWEIRAMLRVQGSSYYPTLLGTYMDNENFYLLMPLYTWDLYTFMTSRGGCLHRTQASFYLAELLLAVQHLHKRGIIHRDLKPENILFDCSGHLVIADFGVAHIFLDEEADSFLEDEYPLWAKMKRRGGDYFPLLTASIDNPHTVDGMAGTTYYSAPEVLEGQTYSYGVDYYSMAILYHEMVTGYVPIQCGTSQPGDAEPDHWLDLARKDVHLQPISVVDYHFLVEMLNQDPFARPNVSQMKAHPIFGDINWEKLARRELPVPSPSAVRKRVLTSPYAYHSGLD</sequence>
<gene>
    <name evidence="12" type="ORF">CVT26_001228</name>
</gene>
<dbReference type="OrthoDB" id="4062651at2759"/>
<feature type="chain" id="PRO_5019557420" description="non-specific serine/threonine protein kinase" evidence="10">
    <location>
        <begin position="25"/>
        <end position="637"/>
    </location>
</feature>
<accession>A0A409WEM3</accession>
<dbReference type="STRING" id="231916.A0A409WEM3"/>
<dbReference type="InterPro" id="IPR050236">
    <property type="entry name" value="Ser_Thr_kinase_AGC"/>
</dbReference>
<dbReference type="Pfam" id="PF00069">
    <property type="entry name" value="Pkinase"/>
    <property type="match status" value="2"/>
</dbReference>
<evidence type="ECO:0000256" key="1">
    <source>
        <dbReference type="ARBA" id="ARBA00012513"/>
    </source>
</evidence>
<dbReference type="SUPFAM" id="SSF56112">
    <property type="entry name" value="Protein kinase-like (PK-like)"/>
    <property type="match status" value="1"/>
</dbReference>
<keyword evidence="10" id="KW-0732">Signal</keyword>
<evidence type="ECO:0000256" key="7">
    <source>
        <dbReference type="ARBA" id="ARBA00047899"/>
    </source>
</evidence>
<dbReference type="Proteomes" id="UP000284706">
    <property type="component" value="Unassembled WGS sequence"/>
</dbReference>
<dbReference type="InterPro" id="IPR000719">
    <property type="entry name" value="Prot_kinase_dom"/>
</dbReference>
<dbReference type="GO" id="GO:0004674">
    <property type="term" value="F:protein serine/threonine kinase activity"/>
    <property type="evidence" value="ECO:0007669"/>
    <property type="project" value="UniProtKB-KW"/>
</dbReference>
<dbReference type="GO" id="GO:0005524">
    <property type="term" value="F:ATP binding"/>
    <property type="evidence" value="ECO:0007669"/>
    <property type="project" value="UniProtKB-UniRule"/>
</dbReference>
<dbReference type="Gene3D" id="3.30.200.20">
    <property type="entry name" value="Phosphorylase Kinase, domain 1"/>
    <property type="match status" value="1"/>
</dbReference>
<dbReference type="PROSITE" id="PS00108">
    <property type="entry name" value="PROTEIN_KINASE_ST"/>
    <property type="match status" value="1"/>
</dbReference>
<evidence type="ECO:0000256" key="9">
    <source>
        <dbReference type="PROSITE-ProRule" id="PRU10141"/>
    </source>
</evidence>
<proteinExistence type="predicted"/>
<dbReference type="EC" id="2.7.11.1" evidence="1"/>
<dbReference type="InterPro" id="IPR017441">
    <property type="entry name" value="Protein_kinase_ATP_BS"/>
</dbReference>
<dbReference type="PROSITE" id="PS50011">
    <property type="entry name" value="PROTEIN_KINASE_DOM"/>
    <property type="match status" value="1"/>
</dbReference>
<organism evidence="12 13">
    <name type="scientific">Gymnopilus dilepis</name>
    <dbReference type="NCBI Taxonomy" id="231916"/>
    <lineage>
        <taxon>Eukaryota</taxon>
        <taxon>Fungi</taxon>
        <taxon>Dikarya</taxon>
        <taxon>Basidiomycota</taxon>
        <taxon>Agaricomycotina</taxon>
        <taxon>Agaricomycetes</taxon>
        <taxon>Agaricomycetidae</taxon>
        <taxon>Agaricales</taxon>
        <taxon>Agaricineae</taxon>
        <taxon>Hymenogastraceae</taxon>
        <taxon>Gymnopilus</taxon>
    </lineage>
</organism>
<comment type="catalytic activity">
    <reaction evidence="7">
        <text>L-threonyl-[protein] + ATP = O-phospho-L-threonyl-[protein] + ADP + H(+)</text>
        <dbReference type="Rhea" id="RHEA:46608"/>
        <dbReference type="Rhea" id="RHEA-COMP:11060"/>
        <dbReference type="Rhea" id="RHEA-COMP:11605"/>
        <dbReference type="ChEBI" id="CHEBI:15378"/>
        <dbReference type="ChEBI" id="CHEBI:30013"/>
        <dbReference type="ChEBI" id="CHEBI:30616"/>
        <dbReference type="ChEBI" id="CHEBI:61977"/>
        <dbReference type="ChEBI" id="CHEBI:456216"/>
        <dbReference type="EC" id="2.7.11.1"/>
    </reaction>
</comment>
<keyword evidence="2" id="KW-0723">Serine/threonine-protein kinase</keyword>
<evidence type="ECO:0000259" key="11">
    <source>
        <dbReference type="PROSITE" id="PS50011"/>
    </source>
</evidence>
<name>A0A409WEM3_9AGAR</name>
<dbReference type="PANTHER" id="PTHR24356">
    <property type="entry name" value="SERINE/THREONINE-PROTEIN KINASE"/>
    <property type="match status" value="1"/>
</dbReference>
<keyword evidence="4 9" id="KW-0547">Nucleotide-binding</keyword>
<keyword evidence="13" id="KW-1185">Reference proteome</keyword>
<dbReference type="SMART" id="SM00220">
    <property type="entry name" value="S_TKc"/>
    <property type="match status" value="1"/>
</dbReference>